<dbReference type="EnsemblPlants" id="Pp3c2_36070V3.3">
    <property type="protein sequence ID" value="Pp3c2_36070V3.3"/>
    <property type="gene ID" value="Pp3c2_36070"/>
</dbReference>
<dbReference type="Proteomes" id="UP000006727">
    <property type="component" value="Chromosome 2"/>
</dbReference>
<dbReference type="EnsemblPlants" id="Pp3c2_36070V3.1">
    <property type="protein sequence ID" value="Pp3c2_36070V3.1"/>
    <property type="gene ID" value="Pp3c2_36070"/>
</dbReference>
<feature type="repeat" description="TPR" evidence="1">
    <location>
        <begin position="212"/>
        <end position="245"/>
    </location>
</feature>
<proteinExistence type="predicted"/>
<dbReference type="Gramene" id="Pp3c2_36070V3.3">
    <property type="protein sequence ID" value="Pp3c2_36070V3.3"/>
    <property type="gene ID" value="Pp3c2_36070"/>
</dbReference>
<feature type="repeat" description="TPR" evidence="1">
    <location>
        <begin position="381"/>
        <end position="414"/>
    </location>
</feature>
<sequence>MIFRTWIWAYCNGNWAMASAVENSGSESLRAVVEACKKKEWSKAIRIISSLPETTNSHLLLCNRAWCYSKLELHKHVIKDADRAIAINPSTLQAYLYKGQALAALKKHVEACQVWQKGYESALGLPEELPFVVQLHSLAMGLEKANSDTELLSKASSENEETTSNIVKAASLDSSTRNSKVGAVTVTGSASEPMEHIYGVSKSRQNRLSVTVDMKLSKGIQQVNRGNYEEAVNIFNSILTENPKSCGALLGRGTAYAFMRKLQKAITDFSKAIEVDPKTTEAWKRRGQARAASGEIAQALEDLSRAVQLEPTPDLLHERGVINFKLKNFFAAIEDLKGCLAQDTHNKHAYNYLGLALSATGNYVDGIKAQRRAVELDNKFKEGWAHLAQSYKELADSEKAVECLKKATEIDKKYGGAYRIWGILLHGLGEHRNAAKLLTTALELDADTMECLYLRGSTFQALGEFTNAVADYTSILEMELDSLENRTLQYLAFYQKENSLYTVTKLSQPFGRFDMDGDLNPIFKEAWCKRLPPDFYYHAYKPQPALKDRSKGSLRLQDTALTKSKKLLLDAAAAIGRLIQYDAPGFLKNVRQQRMAGFAAIEIAQKVAYTWRTMNEKRDEYFQSKEKAGRKTNRKNSSTVRSMKKGGQENNHGMDPFMSSWRDVYSIAVKWRQISEPCDSVVWVDLLNAKEFAAGFGSHTPMVLGQAQVIRYYANFERAFKIIKELIHERGYVNDAANDPVNMKDPAKLKEVDAAKDCSDLYKTVEKDFWVCTPCNSTHQEGKVLDGTRLTLQKLDSQGFDFSIRTPGTPLRWEDYDVELSAAWQALCDAYCNKAYGSLELSDLENVRECILRLSFYWYNFMPLARGTAVVGYITLLGLFLAANMKITTSVPKNFQVDWEAILSPNLDIFSQAVKPWLNAGTCIDTEWQSLPDVSSTFSTTGAVIGALSVQDW</sequence>
<accession>A0A2K1L4F1</accession>
<evidence type="ECO:0000313" key="4">
    <source>
        <dbReference type="EMBL" id="PNR60903.1"/>
    </source>
</evidence>
<reference evidence="4 6" key="2">
    <citation type="journal article" date="2018" name="Plant J.">
        <title>The Physcomitrella patens chromosome-scale assembly reveals moss genome structure and evolution.</title>
        <authorList>
            <person name="Lang D."/>
            <person name="Ullrich K.K."/>
            <person name="Murat F."/>
            <person name="Fuchs J."/>
            <person name="Jenkins J."/>
            <person name="Haas F.B."/>
            <person name="Piednoel M."/>
            <person name="Gundlach H."/>
            <person name="Van Bel M."/>
            <person name="Meyberg R."/>
            <person name="Vives C."/>
            <person name="Morata J."/>
            <person name="Symeonidi A."/>
            <person name="Hiss M."/>
            <person name="Muchero W."/>
            <person name="Kamisugi Y."/>
            <person name="Saleh O."/>
            <person name="Blanc G."/>
            <person name="Decker E.L."/>
            <person name="van Gessel N."/>
            <person name="Grimwood J."/>
            <person name="Hayes R.D."/>
            <person name="Graham S.W."/>
            <person name="Gunter L.E."/>
            <person name="McDaniel S.F."/>
            <person name="Hoernstein S.N.W."/>
            <person name="Larsson A."/>
            <person name="Li F.W."/>
            <person name="Perroud P.F."/>
            <person name="Phillips J."/>
            <person name="Ranjan P."/>
            <person name="Rokshar D.S."/>
            <person name="Rothfels C.J."/>
            <person name="Schneider L."/>
            <person name="Shu S."/>
            <person name="Stevenson D.W."/>
            <person name="Thummler F."/>
            <person name="Tillich M."/>
            <person name="Villarreal Aguilar J.C."/>
            <person name="Widiez T."/>
            <person name="Wong G.K."/>
            <person name="Wymore A."/>
            <person name="Zhang Y."/>
            <person name="Zimmer A.D."/>
            <person name="Quatrano R.S."/>
            <person name="Mayer K.F.X."/>
            <person name="Goodstein D."/>
            <person name="Casacuberta J.M."/>
            <person name="Vandepoele K."/>
            <person name="Reski R."/>
            <person name="Cuming A.C."/>
            <person name="Tuskan G.A."/>
            <person name="Maumus F."/>
            <person name="Salse J."/>
            <person name="Schmutz J."/>
            <person name="Rensing S.A."/>
        </authorList>
    </citation>
    <scope>NUCLEOTIDE SEQUENCE [LARGE SCALE GENOMIC DNA]</scope>
    <source>
        <strain evidence="5 6">cv. Gransden 2004</strain>
    </source>
</reference>
<dbReference type="GO" id="GO:0045892">
    <property type="term" value="P:negative regulation of DNA-templated transcription"/>
    <property type="evidence" value="ECO:0007669"/>
    <property type="project" value="InterPro"/>
</dbReference>
<reference evidence="5" key="3">
    <citation type="submission" date="2020-12" db="UniProtKB">
        <authorList>
            <consortium name="EnsemblPlants"/>
        </authorList>
    </citation>
    <scope>IDENTIFICATION</scope>
</reference>
<dbReference type="InterPro" id="IPR044650">
    <property type="entry name" value="SRFR1-like"/>
</dbReference>
<dbReference type="PANTHER" id="PTHR44749">
    <property type="entry name" value="SUPPRESSOR OF RPS4-RLD 1"/>
    <property type="match status" value="1"/>
</dbReference>
<dbReference type="AlphaFoldDB" id="A0A2K1L4F1"/>
<dbReference type="Gene3D" id="1.25.40.10">
    <property type="entry name" value="Tetratricopeptide repeat domain"/>
    <property type="match status" value="3"/>
</dbReference>
<dbReference type="InterPro" id="IPR011990">
    <property type="entry name" value="TPR-like_helical_dom_sf"/>
</dbReference>
<dbReference type="EMBL" id="ABEU02000002">
    <property type="protein sequence ID" value="PNR60903.1"/>
    <property type="molecule type" value="Genomic_DNA"/>
</dbReference>
<dbReference type="SMART" id="SM00028">
    <property type="entry name" value="TPR"/>
    <property type="match status" value="10"/>
</dbReference>
<dbReference type="PANTHER" id="PTHR44749:SF1">
    <property type="entry name" value="TETRATRICOPEPTIDE-LIKE HELICAL DOMAIN-CONTAINING PROTEIN"/>
    <property type="match status" value="1"/>
</dbReference>
<keyword evidence="1" id="KW-0802">TPR repeat</keyword>
<keyword evidence="3" id="KW-0472">Membrane</keyword>
<feature type="repeat" description="TPR" evidence="1">
    <location>
        <begin position="280"/>
        <end position="313"/>
    </location>
</feature>
<keyword evidence="6" id="KW-1185">Reference proteome</keyword>
<keyword evidence="3" id="KW-0812">Transmembrane</keyword>
<feature type="transmembrane region" description="Helical" evidence="3">
    <location>
        <begin position="856"/>
        <end position="883"/>
    </location>
</feature>
<dbReference type="RefSeq" id="XP_024358830.1">
    <property type="nucleotide sequence ID" value="XM_024503062.2"/>
</dbReference>
<dbReference type="PaxDb" id="3218-PP1S76_209V6.1"/>
<evidence type="ECO:0000256" key="2">
    <source>
        <dbReference type="SAM" id="MobiDB-lite"/>
    </source>
</evidence>
<dbReference type="GeneID" id="112273958"/>
<feature type="repeat" description="TPR" evidence="1">
    <location>
        <begin position="246"/>
        <end position="279"/>
    </location>
</feature>
<dbReference type="STRING" id="3218.A0A2K1L4F1"/>
<evidence type="ECO:0000256" key="3">
    <source>
        <dbReference type="SAM" id="Phobius"/>
    </source>
</evidence>
<dbReference type="SUPFAM" id="SSF48452">
    <property type="entry name" value="TPR-like"/>
    <property type="match status" value="1"/>
</dbReference>
<dbReference type="OrthoDB" id="1926212at2759"/>
<protein>
    <submittedName>
        <fullName evidence="4 5">Uncharacterized protein</fullName>
    </submittedName>
</protein>
<evidence type="ECO:0000313" key="5">
    <source>
        <dbReference type="EnsemblPlants" id="Pp3c2_36070V3.1"/>
    </source>
</evidence>
<dbReference type="Gramene" id="Pp3c2_36070V3.1">
    <property type="protein sequence ID" value="Pp3c2_36070V3.1"/>
    <property type="gene ID" value="Pp3c2_36070"/>
</dbReference>
<dbReference type="InterPro" id="IPR019734">
    <property type="entry name" value="TPR_rpt"/>
</dbReference>
<organism evidence="4">
    <name type="scientific">Physcomitrium patens</name>
    <name type="common">Spreading-leaved earth moss</name>
    <name type="synonym">Physcomitrella patens</name>
    <dbReference type="NCBI Taxonomy" id="3218"/>
    <lineage>
        <taxon>Eukaryota</taxon>
        <taxon>Viridiplantae</taxon>
        <taxon>Streptophyta</taxon>
        <taxon>Embryophyta</taxon>
        <taxon>Bryophyta</taxon>
        <taxon>Bryophytina</taxon>
        <taxon>Bryopsida</taxon>
        <taxon>Funariidae</taxon>
        <taxon>Funariales</taxon>
        <taxon>Funariaceae</taxon>
        <taxon>Physcomitrium</taxon>
    </lineage>
</organism>
<keyword evidence="3" id="KW-1133">Transmembrane helix</keyword>
<reference evidence="4 6" key="1">
    <citation type="journal article" date="2008" name="Science">
        <title>The Physcomitrella genome reveals evolutionary insights into the conquest of land by plants.</title>
        <authorList>
            <person name="Rensing S."/>
            <person name="Lang D."/>
            <person name="Zimmer A."/>
            <person name="Terry A."/>
            <person name="Salamov A."/>
            <person name="Shapiro H."/>
            <person name="Nishiyama T."/>
            <person name="Perroud P.-F."/>
            <person name="Lindquist E."/>
            <person name="Kamisugi Y."/>
            <person name="Tanahashi T."/>
            <person name="Sakakibara K."/>
            <person name="Fujita T."/>
            <person name="Oishi K."/>
            <person name="Shin-I T."/>
            <person name="Kuroki Y."/>
            <person name="Toyoda A."/>
            <person name="Suzuki Y."/>
            <person name="Hashimoto A."/>
            <person name="Yamaguchi K."/>
            <person name="Sugano A."/>
            <person name="Kohara Y."/>
            <person name="Fujiyama A."/>
            <person name="Anterola A."/>
            <person name="Aoki S."/>
            <person name="Ashton N."/>
            <person name="Barbazuk W.B."/>
            <person name="Barker E."/>
            <person name="Bennetzen J."/>
            <person name="Bezanilla M."/>
            <person name="Blankenship R."/>
            <person name="Cho S.H."/>
            <person name="Dutcher S."/>
            <person name="Estelle M."/>
            <person name="Fawcett J.A."/>
            <person name="Gundlach H."/>
            <person name="Hanada K."/>
            <person name="Heyl A."/>
            <person name="Hicks K.A."/>
            <person name="Hugh J."/>
            <person name="Lohr M."/>
            <person name="Mayer K."/>
            <person name="Melkozernov A."/>
            <person name="Murata T."/>
            <person name="Nelson D."/>
            <person name="Pils B."/>
            <person name="Prigge M."/>
            <person name="Reiss B."/>
            <person name="Renner T."/>
            <person name="Rombauts S."/>
            <person name="Rushton P."/>
            <person name="Sanderfoot A."/>
            <person name="Schween G."/>
            <person name="Shiu S.-H."/>
            <person name="Stueber K."/>
            <person name="Theodoulou F.L."/>
            <person name="Tu H."/>
            <person name="Van de Peer Y."/>
            <person name="Verrier P.J."/>
            <person name="Waters E."/>
            <person name="Wood A."/>
            <person name="Yang L."/>
            <person name="Cove D."/>
            <person name="Cuming A."/>
            <person name="Hasebe M."/>
            <person name="Lucas S."/>
            <person name="Mishler D.B."/>
            <person name="Reski R."/>
            <person name="Grigoriev I."/>
            <person name="Quatrano R.S."/>
            <person name="Boore J.L."/>
        </authorList>
    </citation>
    <scope>NUCLEOTIDE SEQUENCE [LARGE SCALE GENOMIC DNA]</scope>
    <source>
        <strain evidence="5 6">cv. Gransden 2004</strain>
    </source>
</reference>
<evidence type="ECO:0000313" key="6">
    <source>
        <dbReference type="Proteomes" id="UP000006727"/>
    </source>
</evidence>
<evidence type="ECO:0000256" key="1">
    <source>
        <dbReference type="PROSITE-ProRule" id="PRU00339"/>
    </source>
</evidence>
<dbReference type="Pfam" id="PF13432">
    <property type="entry name" value="TPR_16"/>
    <property type="match status" value="1"/>
</dbReference>
<gene>
    <name evidence="5" type="primary">LOC112273958</name>
    <name evidence="4" type="ORF">PHYPA_003696</name>
</gene>
<dbReference type="Pfam" id="PF13181">
    <property type="entry name" value="TPR_8"/>
    <property type="match status" value="1"/>
</dbReference>
<dbReference type="PROSITE" id="PS50005">
    <property type="entry name" value="TPR"/>
    <property type="match status" value="4"/>
</dbReference>
<name>A0A2K1L4F1_PHYPA</name>
<feature type="region of interest" description="Disordered" evidence="2">
    <location>
        <begin position="622"/>
        <end position="654"/>
    </location>
</feature>